<dbReference type="RefSeq" id="WP_096053459.1">
    <property type="nucleotide sequence ID" value="NZ_CP023315.3"/>
</dbReference>
<sequence length="137" mass="14522">MLNLRTGPSSPENATVDLPQGGRLIMRPWKSGVRLAAVRRYRKAFEETGDEDLADVAYVLGAAVAGVVGWEGIGVDGADSEPVAFSRDLLGALEQLIEDDFEVFTAIKSQYVVPALDREAVKNVSSPPHAGGSPAEA</sequence>
<name>A0A290MQ39_CAUVI</name>
<reference evidence="2" key="1">
    <citation type="submission" date="2017-09" db="EMBL/GenBank/DDBJ databases">
        <title>Genome evolution observed in wild isolates of Caulobacter crescentus.</title>
        <authorList>
            <person name="Ely B."/>
            <person name="Wilson K."/>
            <person name="Scott D."/>
        </authorList>
    </citation>
    <scope>NUCLEOTIDE SEQUENCE [LARGE SCALE GENOMIC DNA]</scope>
    <source>
        <strain evidence="2">CB13b1a</strain>
    </source>
</reference>
<proteinExistence type="predicted"/>
<evidence type="ECO:0000313" key="1">
    <source>
        <dbReference type="EMBL" id="ATC34109.1"/>
    </source>
</evidence>
<dbReference type="Proteomes" id="UP000217311">
    <property type="component" value="Chromosome"/>
</dbReference>
<gene>
    <name evidence="1" type="ORF">CA606_18215</name>
</gene>
<dbReference type="AlphaFoldDB" id="A0A290MQ39"/>
<dbReference type="EMBL" id="CP023315">
    <property type="protein sequence ID" value="ATC34109.1"/>
    <property type="molecule type" value="Genomic_DNA"/>
</dbReference>
<evidence type="ECO:0000313" key="2">
    <source>
        <dbReference type="Proteomes" id="UP000217311"/>
    </source>
</evidence>
<protein>
    <submittedName>
        <fullName evidence="1">Uncharacterized protein</fullName>
    </submittedName>
</protein>
<accession>A0A290MQ39</accession>
<organism evidence="1 2">
    <name type="scientific">Caulobacter vibrioides</name>
    <name type="common">Caulobacter crescentus</name>
    <dbReference type="NCBI Taxonomy" id="155892"/>
    <lineage>
        <taxon>Bacteria</taxon>
        <taxon>Pseudomonadati</taxon>
        <taxon>Pseudomonadota</taxon>
        <taxon>Alphaproteobacteria</taxon>
        <taxon>Caulobacterales</taxon>
        <taxon>Caulobacteraceae</taxon>
        <taxon>Caulobacter</taxon>
    </lineage>
</organism>